<feature type="region of interest" description="Disordered" evidence="5">
    <location>
        <begin position="979"/>
        <end position="1039"/>
    </location>
</feature>
<evidence type="ECO:0000259" key="6">
    <source>
        <dbReference type="PROSITE" id="PS50089"/>
    </source>
</evidence>
<dbReference type="GO" id="GO:0005634">
    <property type="term" value="C:nucleus"/>
    <property type="evidence" value="ECO:0007669"/>
    <property type="project" value="TreeGrafter"/>
</dbReference>
<keyword evidence="3" id="KW-0862">Zinc</keyword>
<feature type="compositionally biased region" description="Gly residues" evidence="5">
    <location>
        <begin position="416"/>
        <end position="431"/>
    </location>
</feature>
<protein>
    <recommendedName>
        <fullName evidence="6">RING-type domain-containing protein</fullName>
    </recommendedName>
</protein>
<dbReference type="AlphaFoldDB" id="A0A1B1DY76"/>
<dbReference type="FunFam" id="3.30.40.10:FF:000360">
    <property type="entry name" value="E3 ubiquitin-protein ligase, putative"/>
    <property type="match status" value="1"/>
</dbReference>
<dbReference type="InterPro" id="IPR051834">
    <property type="entry name" value="RING_finger_E3_ligase"/>
</dbReference>
<evidence type="ECO:0000313" key="8">
    <source>
        <dbReference type="Proteomes" id="UP000092716"/>
    </source>
</evidence>
<keyword evidence="1" id="KW-0479">Metal-binding</keyword>
<feature type="compositionally biased region" description="Polar residues" evidence="5">
    <location>
        <begin position="584"/>
        <end position="595"/>
    </location>
</feature>
<organism evidence="7 8">
    <name type="scientific">Plasmodium coatneyi</name>
    <dbReference type="NCBI Taxonomy" id="208452"/>
    <lineage>
        <taxon>Eukaryota</taxon>
        <taxon>Sar</taxon>
        <taxon>Alveolata</taxon>
        <taxon>Apicomplexa</taxon>
        <taxon>Aconoidasida</taxon>
        <taxon>Haemosporida</taxon>
        <taxon>Plasmodiidae</taxon>
        <taxon>Plasmodium</taxon>
    </lineage>
</organism>
<dbReference type="OrthoDB" id="421575at2759"/>
<feature type="region of interest" description="Disordered" evidence="5">
    <location>
        <begin position="52"/>
        <end position="115"/>
    </location>
</feature>
<dbReference type="VEuPathDB" id="PlasmoDB:PCOAH_00023080"/>
<dbReference type="GO" id="GO:0008270">
    <property type="term" value="F:zinc ion binding"/>
    <property type="evidence" value="ECO:0007669"/>
    <property type="project" value="UniProtKB-KW"/>
</dbReference>
<feature type="compositionally biased region" description="Low complexity" evidence="5">
    <location>
        <begin position="866"/>
        <end position="880"/>
    </location>
</feature>
<gene>
    <name evidence="7" type="ORF">PCOAH_00023080</name>
</gene>
<keyword evidence="2 4" id="KW-0863">Zinc-finger</keyword>
<keyword evidence="8" id="KW-1185">Reference proteome</keyword>
<dbReference type="Gene3D" id="3.30.40.10">
    <property type="entry name" value="Zinc/RING finger domain, C3HC4 (zinc finger)"/>
    <property type="match status" value="1"/>
</dbReference>
<evidence type="ECO:0000256" key="4">
    <source>
        <dbReference type="PROSITE-ProRule" id="PRU00175"/>
    </source>
</evidence>
<feature type="compositionally biased region" description="Basic and acidic residues" evidence="5">
    <location>
        <begin position="979"/>
        <end position="994"/>
    </location>
</feature>
<feature type="compositionally biased region" description="Polar residues" evidence="5">
    <location>
        <begin position="392"/>
        <end position="411"/>
    </location>
</feature>
<dbReference type="PANTHER" id="PTHR45931:SF16">
    <property type="entry name" value="RING_U-BOX SUPERFAMILY PROTEIN"/>
    <property type="match status" value="1"/>
</dbReference>
<feature type="compositionally biased region" description="Polar residues" evidence="5">
    <location>
        <begin position="224"/>
        <end position="238"/>
    </location>
</feature>
<feature type="compositionally biased region" description="Low complexity" evidence="5">
    <location>
        <begin position="602"/>
        <end position="624"/>
    </location>
</feature>
<feature type="region of interest" description="Disordered" evidence="5">
    <location>
        <begin position="215"/>
        <end position="240"/>
    </location>
</feature>
<evidence type="ECO:0000256" key="3">
    <source>
        <dbReference type="ARBA" id="ARBA00022833"/>
    </source>
</evidence>
<feature type="compositionally biased region" description="Basic and acidic residues" evidence="5">
    <location>
        <begin position="558"/>
        <end position="571"/>
    </location>
</feature>
<dbReference type="EMBL" id="CP016246">
    <property type="protein sequence ID" value="ANQ07771.1"/>
    <property type="molecule type" value="Genomic_DNA"/>
</dbReference>
<feature type="compositionally biased region" description="Polar residues" evidence="5">
    <location>
        <begin position="1028"/>
        <end position="1039"/>
    </location>
</feature>
<feature type="region of interest" description="Disordered" evidence="5">
    <location>
        <begin position="550"/>
        <end position="634"/>
    </location>
</feature>
<feature type="compositionally biased region" description="Low complexity" evidence="5">
    <location>
        <begin position="94"/>
        <end position="115"/>
    </location>
</feature>
<dbReference type="SUPFAM" id="SSF57850">
    <property type="entry name" value="RING/U-box"/>
    <property type="match status" value="1"/>
</dbReference>
<dbReference type="Pfam" id="PF13639">
    <property type="entry name" value="zf-RING_2"/>
    <property type="match status" value="1"/>
</dbReference>
<dbReference type="InterPro" id="IPR001841">
    <property type="entry name" value="Znf_RING"/>
</dbReference>
<evidence type="ECO:0000256" key="5">
    <source>
        <dbReference type="SAM" id="MobiDB-lite"/>
    </source>
</evidence>
<dbReference type="GO" id="GO:0006511">
    <property type="term" value="P:ubiquitin-dependent protein catabolic process"/>
    <property type="evidence" value="ECO:0007669"/>
    <property type="project" value="TreeGrafter"/>
</dbReference>
<dbReference type="GeneID" id="30909034"/>
<dbReference type="InterPro" id="IPR013083">
    <property type="entry name" value="Znf_RING/FYVE/PHD"/>
</dbReference>
<dbReference type="Proteomes" id="UP000092716">
    <property type="component" value="Chromosome 8"/>
</dbReference>
<dbReference type="RefSeq" id="XP_019914466.1">
    <property type="nucleotide sequence ID" value="XM_020059115.1"/>
</dbReference>
<feature type="region of interest" description="Disordered" evidence="5">
    <location>
        <begin position="775"/>
        <end position="940"/>
    </location>
</feature>
<sequence>MNQVDDYEYFCHSCEDVKRTSDIEIIYDGEIKCKSCNHVGFVEKIDEDDPLSFHSIHSGRDRRNANEEGGAAGNDYANSLNSPYGNDGGGGRGSTTQGNGDNRGSNRQGNRSNNSAFFGTSENFFNDLLMFRNVYQQMFNTNFRPTDTDFHFTANFGAPMAEGGMPDSAPRNDTQGRVFFGRNYIYNNGGADSGSGVGGLGGFSGFTEVGGTGGVGPVSDSGGNATSVNANGGTSRNPRSPRIITRAIDITNIPLNSPIRLNFHDLIDNILTNSFDNISLDQVLTIIMESDPSRNGPPPASEAIIKNLKVEVLTKERAEELESCAICREEYKENDEVHRITDNERCRHVFHCSCIIPWLKERNSCPTCRFELPTDDQEYNSKREELRERINSEISRNNTFSNSNGVNGESTSVGNSGVGGDEVDDVGGGSNEGAQGNNDSAPEKEESPEGDVASSANGTTTQRNATAGQVSNPTTQQTSGPDAVTGSVAGAEEGGGSRYIPFTEEYDINLVEGFASAQTQSIIQNIFNTFILGSSDANRVGGFISAPQVFSRSSNRNSDNRNVHEWGEGRAGEGPVEGPTGEGSASNTNDANSKEVNPAQEGNNTANSNNNSSGNISGGSTNQNRTGRIGTNPLRVRSRVYEPVSSAPNVIDNTFDPVRMFSVSNSLNGGQGGGRDNMGDPPLGVISSMRITRTTECEPTAGADPTNPFDLTVDEFETSAFMNAASAYMTNGANNSHRQEGRFVDGVFREGEFNDEGLDPWGPFCESVSRNMEESCNVNKEEGPSTNTTHVNDASPTNGVTSNDKQKEDPKRDATPADSCAKSDDCSASPSAKSSSISNSRDKQSGSGSGSSTSKKNEKRIYEKVSSGYSNGSNSNNSSGKCKDSDVEKENMRKKSKSSQHVDDSSNLSFCNGVEEGSGEGAPSSLTSVEAAAAEVAEEVAEDVAADVAEEVSDARNTQKKQSTVKKYLFDRLHWLKGYDGKDKKKSEKGHDTSEGGGLDENGANVENGGNDASSAREVNTPEGGGNQKCSPSGIHRNQ</sequence>
<feature type="compositionally biased region" description="Basic and acidic residues" evidence="5">
    <location>
        <begin position="881"/>
        <end position="893"/>
    </location>
</feature>
<feature type="compositionally biased region" description="Basic and acidic residues" evidence="5">
    <location>
        <begin position="804"/>
        <end position="825"/>
    </location>
</feature>
<name>A0A1B1DY76_9APIC</name>
<reference evidence="8" key="1">
    <citation type="submission" date="2016-06" db="EMBL/GenBank/DDBJ databases">
        <title>First high quality genome sequence of Plasmodium coatneyi using continuous long reads from single molecule, real-time sequencing.</title>
        <authorList>
            <person name="Chien J.-T."/>
            <person name="Pakala S.B."/>
            <person name="Geraldo J.A."/>
            <person name="Lapp S.A."/>
            <person name="Barnwell J.W."/>
            <person name="Kissinger J.C."/>
            <person name="Galinski M.R."/>
            <person name="Humphrey J.C."/>
        </authorList>
    </citation>
    <scope>NUCLEOTIDE SEQUENCE [LARGE SCALE GENOMIC DNA]</scope>
    <source>
        <strain evidence="8">Hackeri</strain>
    </source>
</reference>
<accession>A0A1B1DY76</accession>
<dbReference type="PROSITE" id="PS50089">
    <property type="entry name" value="ZF_RING_2"/>
    <property type="match status" value="1"/>
</dbReference>
<feature type="compositionally biased region" description="Polar residues" evidence="5">
    <location>
        <begin position="775"/>
        <end position="803"/>
    </location>
</feature>
<feature type="compositionally biased region" description="Low complexity" evidence="5">
    <location>
        <begin position="573"/>
        <end position="583"/>
    </location>
</feature>
<feature type="compositionally biased region" description="Low complexity" evidence="5">
    <location>
        <begin position="826"/>
        <end position="839"/>
    </location>
</feature>
<proteinExistence type="predicted"/>
<evidence type="ECO:0000313" key="7">
    <source>
        <dbReference type="EMBL" id="ANQ07771.1"/>
    </source>
</evidence>
<dbReference type="PANTHER" id="PTHR45931">
    <property type="entry name" value="SI:CH211-59O9.10"/>
    <property type="match status" value="1"/>
</dbReference>
<dbReference type="GO" id="GO:0061630">
    <property type="term" value="F:ubiquitin protein ligase activity"/>
    <property type="evidence" value="ECO:0007669"/>
    <property type="project" value="TreeGrafter"/>
</dbReference>
<evidence type="ECO:0000256" key="1">
    <source>
        <dbReference type="ARBA" id="ARBA00022723"/>
    </source>
</evidence>
<dbReference type="KEGG" id="pcot:PCOAH_00023080"/>
<evidence type="ECO:0000256" key="2">
    <source>
        <dbReference type="ARBA" id="ARBA00022771"/>
    </source>
</evidence>
<dbReference type="SMART" id="SM00184">
    <property type="entry name" value="RING"/>
    <property type="match status" value="1"/>
</dbReference>
<feature type="domain" description="RING-type" evidence="6">
    <location>
        <begin position="324"/>
        <end position="369"/>
    </location>
</feature>
<feature type="compositionally biased region" description="Polar residues" evidence="5">
    <location>
        <begin position="454"/>
        <end position="480"/>
    </location>
</feature>
<feature type="region of interest" description="Disordered" evidence="5">
    <location>
        <begin position="390"/>
        <end position="499"/>
    </location>
</feature>
<dbReference type="CDD" id="cd16454">
    <property type="entry name" value="RING-H2_PA-TM-RING"/>
    <property type="match status" value="1"/>
</dbReference>